<feature type="transmembrane region" description="Helical" evidence="1">
    <location>
        <begin position="167"/>
        <end position="191"/>
    </location>
</feature>
<feature type="transmembrane region" description="Helical" evidence="1">
    <location>
        <begin position="16"/>
        <end position="39"/>
    </location>
</feature>
<keyword evidence="1" id="KW-1133">Transmembrane helix</keyword>
<feature type="transmembrane region" description="Helical" evidence="1">
    <location>
        <begin position="51"/>
        <end position="76"/>
    </location>
</feature>
<keyword evidence="3" id="KW-1185">Reference proteome</keyword>
<proteinExistence type="predicted"/>
<dbReference type="Pfam" id="PF12822">
    <property type="entry name" value="ECF_trnsprt"/>
    <property type="match status" value="1"/>
</dbReference>
<gene>
    <name evidence="2" type="ORF">SAMN05216454_10533</name>
</gene>
<dbReference type="Proteomes" id="UP000199512">
    <property type="component" value="Unassembled WGS sequence"/>
</dbReference>
<dbReference type="STRING" id="215200.SAMN05216454_10533"/>
<organism evidence="2 3">
    <name type="scientific">Peptostreptococcus russellii</name>
    <dbReference type="NCBI Taxonomy" id="215200"/>
    <lineage>
        <taxon>Bacteria</taxon>
        <taxon>Bacillati</taxon>
        <taxon>Bacillota</taxon>
        <taxon>Clostridia</taxon>
        <taxon>Peptostreptococcales</taxon>
        <taxon>Peptostreptococcaceae</taxon>
        <taxon>Peptostreptococcus</taxon>
    </lineage>
</organism>
<evidence type="ECO:0000256" key="1">
    <source>
        <dbReference type="SAM" id="Phobius"/>
    </source>
</evidence>
<name>A0A1H8H5Y8_9FIRM</name>
<sequence>MSSNIYTKKRVDVRRLVIIGVLSGISMMLSMTPLGFIPIGPINATIMHIPVIIGAVIEGPIVGFAIGLIFGLTSLIRAFTMPTVTSFLMMNPIISILPRVIMGVASFYIFTSIYKVTNKKKFSALITGMAGSLINTVGVLGSIYLIYGERYIQAIGKVGSPGKIIAAIAFTNGLPEALLAGIIVSSVVAVIKK</sequence>
<evidence type="ECO:0000313" key="3">
    <source>
        <dbReference type="Proteomes" id="UP000199512"/>
    </source>
</evidence>
<protein>
    <submittedName>
        <fullName evidence="2">Uncharacterized membrane protein</fullName>
    </submittedName>
</protein>
<dbReference type="EMBL" id="FODF01000005">
    <property type="protein sequence ID" value="SEN51752.1"/>
    <property type="molecule type" value="Genomic_DNA"/>
</dbReference>
<dbReference type="OrthoDB" id="9813540at2"/>
<dbReference type="RefSeq" id="WP_091975034.1">
    <property type="nucleotide sequence ID" value="NZ_FODF01000005.1"/>
</dbReference>
<dbReference type="AlphaFoldDB" id="A0A1H8H5Y8"/>
<dbReference type="InterPro" id="IPR024529">
    <property type="entry name" value="ECF_trnsprt_substrate-spec"/>
</dbReference>
<keyword evidence="1" id="KW-0812">Transmembrane</keyword>
<evidence type="ECO:0000313" key="2">
    <source>
        <dbReference type="EMBL" id="SEN51752.1"/>
    </source>
</evidence>
<keyword evidence="1" id="KW-0472">Membrane</keyword>
<feature type="transmembrane region" description="Helical" evidence="1">
    <location>
        <begin position="122"/>
        <end position="147"/>
    </location>
</feature>
<reference evidence="2 3" key="1">
    <citation type="submission" date="2016-10" db="EMBL/GenBank/DDBJ databases">
        <authorList>
            <person name="de Groot N.N."/>
        </authorList>
    </citation>
    <scope>NUCLEOTIDE SEQUENCE [LARGE SCALE GENOMIC DNA]</scope>
    <source>
        <strain evidence="2 3">Calf135</strain>
    </source>
</reference>
<feature type="transmembrane region" description="Helical" evidence="1">
    <location>
        <begin position="88"/>
        <end position="110"/>
    </location>
</feature>
<dbReference type="GO" id="GO:0022857">
    <property type="term" value="F:transmembrane transporter activity"/>
    <property type="evidence" value="ECO:0007669"/>
    <property type="project" value="InterPro"/>
</dbReference>
<accession>A0A1H8H5Y8</accession>
<dbReference type="Gene3D" id="1.10.1760.20">
    <property type="match status" value="1"/>
</dbReference>